<comment type="caution">
    <text evidence="1">The sequence shown here is derived from an EMBL/GenBank/DDBJ whole genome shotgun (WGS) entry which is preliminary data.</text>
</comment>
<proteinExistence type="predicted"/>
<keyword evidence="2" id="KW-1185">Reference proteome</keyword>
<dbReference type="AlphaFoldDB" id="G2EFZ2"/>
<dbReference type="PROSITE" id="PS51257">
    <property type="entry name" value="PROKAR_LIPOPROTEIN"/>
    <property type="match status" value="1"/>
</dbReference>
<dbReference type="EMBL" id="AFXZ01000048">
    <property type="protein sequence ID" value="EGV42649.2"/>
    <property type="molecule type" value="Genomic_DNA"/>
</dbReference>
<name>G2EFZ2_9FLAO</name>
<evidence type="ECO:0000313" key="2">
    <source>
        <dbReference type="Proteomes" id="UP000003730"/>
    </source>
</evidence>
<dbReference type="OrthoDB" id="978531at2"/>
<evidence type="ECO:0008006" key="3">
    <source>
        <dbReference type="Google" id="ProtNLM"/>
    </source>
</evidence>
<reference evidence="1 2" key="1">
    <citation type="journal article" date="2008" name="Int. J. Syst. Evol. Microbiol.">
        <title>Bizionia argentinensis sp. nov., isolated from surface marine water in Antarctica.</title>
        <authorList>
            <person name="Bercovich A."/>
            <person name="Vazquez S.C."/>
            <person name="Yankilevich P."/>
            <person name="Coria S.H."/>
            <person name="Foti M."/>
            <person name="Hernandez E."/>
            <person name="Vidal A."/>
            <person name="Ruberto L."/>
            <person name="Melo C."/>
            <person name="Marenssi S."/>
            <person name="Criscuolo M."/>
            <person name="Memoli M."/>
            <person name="Arguelles M."/>
            <person name="Mac Cormack W.P."/>
        </authorList>
    </citation>
    <scope>NUCLEOTIDE SEQUENCE [LARGE SCALE GENOMIC DNA]</scope>
    <source>
        <strain evidence="1 2">JUB59</strain>
    </source>
</reference>
<dbReference type="Proteomes" id="UP000003730">
    <property type="component" value="Unassembled WGS sequence"/>
</dbReference>
<dbReference type="eggNOG" id="ENOG5030B5S">
    <property type="taxonomic scope" value="Bacteria"/>
</dbReference>
<sequence length="254" mass="29125">MKKIKITVFIISLLTLTSCEIVQETRFEANGSGKYSLGFDLSEMMKMGGGTESGEKNKQLDTLIVFSEFLVAKKDSISKLSKEKQDKIKQLEKFSLYVKADSVSKKFEMKISYDFDNIAELKLFGEKLKGQNIKELELLSDKTKDINKDEDSGIPDFNKSYNTTFNKDMFSVKITPEGIAEAEKTKDTTMTKDNPMADLIRFKSRYLFPYKIENVDNENVRILPSFKGIEISGNLFEINNNPKFFDVNIEFEHE</sequence>
<gene>
    <name evidence="1" type="ORF">BZARG_3012</name>
</gene>
<evidence type="ECO:0000313" key="1">
    <source>
        <dbReference type="EMBL" id="EGV42649.2"/>
    </source>
</evidence>
<dbReference type="STRING" id="1046627.BZARG_3012"/>
<organism evidence="1 2">
    <name type="scientific">Bizionia argentinensis JUB59</name>
    <dbReference type="NCBI Taxonomy" id="1046627"/>
    <lineage>
        <taxon>Bacteria</taxon>
        <taxon>Pseudomonadati</taxon>
        <taxon>Bacteroidota</taxon>
        <taxon>Flavobacteriia</taxon>
        <taxon>Flavobacteriales</taxon>
        <taxon>Flavobacteriaceae</taxon>
        <taxon>Bizionia</taxon>
    </lineage>
</organism>
<dbReference type="RefSeq" id="WP_040288650.1">
    <property type="nucleotide sequence ID" value="NZ_AFXZ01000048.1"/>
</dbReference>
<protein>
    <recommendedName>
        <fullName evidence="3">Lipoprotein</fullName>
    </recommendedName>
</protein>
<accession>G2EFZ2</accession>